<name>L9YBM8_9EURY</name>
<feature type="transmembrane region" description="Helical" evidence="1">
    <location>
        <begin position="12"/>
        <end position="34"/>
    </location>
</feature>
<protein>
    <submittedName>
        <fullName evidence="2">Major facilitator superfamily protein</fullName>
    </submittedName>
</protein>
<dbReference type="EMBL" id="AOID01000005">
    <property type="protein sequence ID" value="ELY71016.1"/>
    <property type="molecule type" value="Genomic_DNA"/>
</dbReference>
<gene>
    <name evidence="2" type="ORF">C489_01621</name>
</gene>
<evidence type="ECO:0000313" key="2">
    <source>
        <dbReference type="EMBL" id="ELY71016.1"/>
    </source>
</evidence>
<sequence>MPLYIVLLGASPVHLGVLAATAASIGAPGAIVFGRVANRVDRRRPPELCRRPRSMPTVTPIAMAVLINRPRANCD</sequence>
<dbReference type="InterPro" id="IPR036259">
    <property type="entry name" value="MFS_trans_sf"/>
</dbReference>
<organism evidence="2 3">
    <name type="scientific">Natrinema versiforme JCM 10478</name>
    <dbReference type="NCBI Taxonomy" id="1227496"/>
    <lineage>
        <taxon>Archaea</taxon>
        <taxon>Methanobacteriati</taxon>
        <taxon>Methanobacteriota</taxon>
        <taxon>Stenosarchaea group</taxon>
        <taxon>Halobacteria</taxon>
        <taxon>Halobacteriales</taxon>
        <taxon>Natrialbaceae</taxon>
        <taxon>Natrinema</taxon>
    </lineage>
</organism>
<dbReference type="SUPFAM" id="SSF103473">
    <property type="entry name" value="MFS general substrate transporter"/>
    <property type="match status" value="1"/>
</dbReference>
<evidence type="ECO:0000313" key="3">
    <source>
        <dbReference type="Proteomes" id="UP000011632"/>
    </source>
</evidence>
<accession>L9YBM8</accession>
<dbReference type="STRING" id="1227496.C489_01621"/>
<keyword evidence="1" id="KW-0812">Transmembrane</keyword>
<dbReference type="AlphaFoldDB" id="L9YBM8"/>
<reference evidence="2 3" key="1">
    <citation type="journal article" date="2014" name="PLoS Genet.">
        <title>Phylogenetically driven sequencing of extremely halophilic archaea reveals strategies for static and dynamic osmo-response.</title>
        <authorList>
            <person name="Becker E.A."/>
            <person name="Seitzer P.M."/>
            <person name="Tritt A."/>
            <person name="Larsen D."/>
            <person name="Krusor M."/>
            <person name="Yao A.I."/>
            <person name="Wu D."/>
            <person name="Madern D."/>
            <person name="Eisen J.A."/>
            <person name="Darling A.E."/>
            <person name="Facciotti M.T."/>
        </authorList>
    </citation>
    <scope>NUCLEOTIDE SEQUENCE [LARGE SCALE GENOMIC DNA]</scope>
    <source>
        <strain evidence="2 3">JCM 10478</strain>
    </source>
</reference>
<dbReference type="Proteomes" id="UP000011632">
    <property type="component" value="Unassembled WGS sequence"/>
</dbReference>
<proteinExistence type="predicted"/>
<keyword evidence="1" id="KW-0472">Membrane</keyword>
<keyword evidence="1" id="KW-1133">Transmembrane helix</keyword>
<keyword evidence="3" id="KW-1185">Reference proteome</keyword>
<evidence type="ECO:0000256" key="1">
    <source>
        <dbReference type="SAM" id="Phobius"/>
    </source>
</evidence>
<comment type="caution">
    <text evidence="2">The sequence shown here is derived from an EMBL/GenBank/DDBJ whole genome shotgun (WGS) entry which is preliminary data.</text>
</comment>
<dbReference type="PATRIC" id="fig|1227496.3.peg.337"/>